<evidence type="ECO:0000256" key="13">
    <source>
        <dbReference type="PIRSR" id="PIRSR602401-1"/>
    </source>
</evidence>
<protein>
    <recommendedName>
        <fullName evidence="17">Cytochrome P450</fullName>
    </recommendedName>
</protein>
<evidence type="ECO:0000256" key="1">
    <source>
        <dbReference type="ARBA" id="ARBA00001971"/>
    </source>
</evidence>
<accession>A0A9P0EA38</accession>
<dbReference type="Gene3D" id="1.10.630.10">
    <property type="entry name" value="Cytochrome P450"/>
    <property type="match status" value="1"/>
</dbReference>
<feature type="binding site" description="axial binding residue" evidence="13">
    <location>
        <position position="447"/>
    </location>
    <ligand>
        <name>heme</name>
        <dbReference type="ChEBI" id="CHEBI:30413"/>
    </ligand>
    <ligandPart>
        <name>Fe</name>
        <dbReference type="ChEBI" id="CHEBI:18248"/>
    </ligandPart>
</feature>
<keyword evidence="5 13" id="KW-0349">Heme</keyword>
<gene>
    <name evidence="15" type="ORF">NEZAVI_LOCUS2370</name>
</gene>
<evidence type="ECO:0000313" key="15">
    <source>
        <dbReference type="EMBL" id="CAH1391332.1"/>
    </source>
</evidence>
<dbReference type="GO" id="GO:0016705">
    <property type="term" value="F:oxidoreductase activity, acting on paired donors, with incorporation or reduction of molecular oxygen"/>
    <property type="evidence" value="ECO:0007669"/>
    <property type="project" value="InterPro"/>
</dbReference>
<evidence type="ECO:0000256" key="12">
    <source>
        <dbReference type="ARBA" id="ARBA00023136"/>
    </source>
</evidence>
<evidence type="ECO:0000256" key="4">
    <source>
        <dbReference type="ARBA" id="ARBA00010617"/>
    </source>
</evidence>
<evidence type="ECO:0000256" key="10">
    <source>
        <dbReference type="ARBA" id="ARBA00023004"/>
    </source>
</evidence>
<evidence type="ECO:0008006" key="17">
    <source>
        <dbReference type="Google" id="ProtNLM"/>
    </source>
</evidence>
<comment type="subcellular location">
    <subcellularLocation>
        <location evidence="3">Endoplasmic reticulum membrane</location>
        <topology evidence="3">Peripheral membrane protein</topology>
    </subcellularLocation>
    <subcellularLocation>
        <location evidence="2">Microsome membrane</location>
        <topology evidence="2">Peripheral membrane protein</topology>
    </subcellularLocation>
</comment>
<evidence type="ECO:0000256" key="9">
    <source>
        <dbReference type="ARBA" id="ARBA00023002"/>
    </source>
</evidence>
<comment type="cofactor">
    <cofactor evidence="1 13">
        <name>heme</name>
        <dbReference type="ChEBI" id="CHEBI:30413"/>
    </cofactor>
</comment>
<evidence type="ECO:0000256" key="8">
    <source>
        <dbReference type="ARBA" id="ARBA00022848"/>
    </source>
</evidence>
<keyword evidence="8" id="KW-0492">Microsome</keyword>
<dbReference type="CDD" id="cd11056">
    <property type="entry name" value="CYP6-like"/>
    <property type="match status" value="1"/>
</dbReference>
<evidence type="ECO:0000256" key="5">
    <source>
        <dbReference type="ARBA" id="ARBA00022617"/>
    </source>
</evidence>
<keyword evidence="6 13" id="KW-0479">Metal-binding</keyword>
<dbReference type="InterPro" id="IPR001128">
    <property type="entry name" value="Cyt_P450"/>
</dbReference>
<dbReference type="GO" id="GO:0005789">
    <property type="term" value="C:endoplasmic reticulum membrane"/>
    <property type="evidence" value="ECO:0007669"/>
    <property type="project" value="UniProtKB-SubCell"/>
</dbReference>
<sequence>MLTIIISLVVIGAIVYYKRLRTVYSHWERRNVPSLPGYFPYGSYERRSDTKKFQGYAMDQFYYKMAKHKYFGYYEMRRPLLVVKDPEVLKLVLTKEFSHFRDRFTRPMPKTDPLLHYQLFILGGDKWRALRTKLTPTFTSGRMKAMFPLFVDCAQALNTLLWSQVGSAVDVKDVISRFTTDIICSCAFGLQTNTIAEPDHPLRKATADFLSNGDSLFFKIKFIVSMLVPFILPLSRFTPQEVEDYIMKLISDTVEYREKNQVTRNDFLDLLIQLKNKGSLREEGIAETEESFEVTLEVMAAQCFLFFFAGNETSSSVQSFCLYELALHPEIQQKLREEIQEVIRIHGGVTYQSVNEMKYLHMVVSETMRKYPTLPQLVRSCVEPIVMPDGGRVEKGDQIAIPVWSLQHDPQYFPDPDKFNPDRFAPENEGNIKPYTYLPFGEGPRMCIGNRFGLLQTKVGLITIIRNFQVLPCEKTSIPLKLVRTNNSLTTCEGPILLKLTSIEERS</sequence>
<comment type="similarity">
    <text evidence="4 14">Belongs to the cytochrome P450 family.</text>
</comment>
<dbReference type="Proteomes" id="UP001152798">
    <property type="component" value="Chromosome 1"/>
</dbReference>
<keyword evidence="16" id="KW-1185">Reference proteome</keyword>
<dbReference type="GO" id="GO:0005506">
    <property type="term" value="F:iron ion binding"/>
    <property type="evidence" value="ECO:0007669"/>
    <property type="project" value="InterPro"/>
</dbReference>
<proteinExistence type="inferred from homology"/>
<dbReference type="AlphaFoldDB" id="A0A9P0EA38"/>
<dbReference type="PRINTS" id="PR00385">
    <property type="entry name" value="P450"/>
</dbReference>
<keyword evidence="11 14" id="KW-0503">Monooxygenase</keyword>
<dbReference type="GO" id="GO:0004497">
    <property type="term" value="F:monooxygenase activity"/>
    <property type="evidence" value="ECO:0007669"/>
    <property type="project" value="UniProtKB-KW"/>
</dbReference>
<reference evidence="15" key="1">
    <citation type="submission" date="2022-01" db="EMBL/GenBank/DDBJ databases">
        <authorList>
            <person name="King R."/>
        </authorList>
    </citation>
    <scope>NUCLEOTIDE SEQUENCE</scope>
</reference>
<dbReference type="InterPro" id="IPR002401">
    <property type="entry name" value="Cyt_P450_E_grp-I"/>
</dbReference>
<evidence type="ECO:0000256" key="6">
    <source>
        <dbReference type="ARBA" id="ARBA00022723"/>
    </source>
</evidence>
<keyword evidence="9 14" id="KW-0560">Oxidoreductase</keyword>
<evidence type="ECO:0000256" key="14">
    <source>
        <dbReference type="RuleBase" id="RU000461"/>
    </source>
</evidence>
<dbReference type="InterPro" id="IPR050476">
    <property type="entry name" value="Insect_CytP450_Detox"/>
</dbReference>
<keyword evidence="12" id="KW-0472">Membrane</keyword>
<dbReference type="GO" id="GO:0020037">
    <property type="term" value="F:heme binding"/>
    <property type="evidence" value="ECO:0007669"/>
    <property type="project" value="InterPro"/>
</dbReference>
<dbReference type="InterPro" id="IPR017972">
    <property type="entry name" value="Cyt_P450_CS"/>
</dbReference>
<evidence type="ECO:0000256" key="11">
    <source>
        <dbReference type="ARBA" id="ARBA00023033"/>
    </source>
</evidence>
<evidence type="ECO:0000313" key="16">
    <source>
        <dbReference type="Proteomes" id="UP001152798"/>
    </source>
</evidence>
<dbReference type="SUPFAM" id="SSF48264">
    <property type="entry name" value="Cytochrome P450"/>
    <property type="match status" value="1"/>
</dbReference>
<keyword evidence="10 13" id="KW-0408">Iron</keyword>
<dbReference type="PROSITE" id="PS00086">
    <property type="entry name" value="CYTOCHROME_P450"/>
    <property type="match status" value="1"/>
</dbReference>
<dbReference type="EMBL" id="OV725077">
    <property type="protein sequence ID" value="CAH1391332.1"/>
    <property type="molecule type" value="Genomic_DNA"/>
</dbReference>
<dbReference type="FunFam" id="1.10.630.10:FF:000042">
    <property type="entry name" value="Cytochrome P450"/>
    <property type="match status" value="1"/>
</dbReference>
<dbReference type="PANTHER" id="PTHR24292">
    <property type="entry name" value="CYTOCHROME P450"/>
    <property type="match status" value="1"/>
</dbReference>
<name>A0A9P0EA38_NEZVI</name>
<keyword evidence="7" id="KW-0256">Endoplasmic reticulum</keyword>
<organism evidence="15 16">
    <name type="scientific">Nezara viridula</name>
    <name type="common">Southern green stink bug</name>
    <name type="synonym">Cimex viridulus</name>
    <dbReference type="NCBI Taxonomy" id="85310"/>
    <lineage>
        <taxon>Eukaryota</taxon>
        <taxon>Metazoa</taxon>
        <taxon>Ecdysozoa</taxon>
        <taxon>Arthropoda</taxon>
        <taxon>Hexapoda</taxon>
        <taxon>Insecta</taxon>
        <taxon>Pterygota</taxon>
        <taxon>Neoptera</taxon>
        <taxon>Paraneoptera</taxon>
        <taxon>Hemiptera</taxon>
        <taxon>Heteroptera</taxon>
        <taxon>Panheteroptera</taxon>
        <taxon>Pentatomomorpha</taxon>
        <taxon>Pentatomoidea</taxon>
        <taxon>Pentatomidae</taxon>
        <taxon>Pentatominae</taxon>
        <taxon>Nezara</taxon>
    </lineage>
</organism>
<evidence type="ECO:0000256" key="7">
    <source>
        <dbReference type="ARBA" id="ARBA00022824"/>
    </source>
</evidence>
<dbReference type="Pfam" id="PF00067">
    <property type="entry name" value="p450"/>
    <property type="match status" value="1"/>
</dbReference>
<dbReference type="OrthoDB" id="2789670at2759"/>
<dbReference type="PRINTS" id="PR00463">
    <property type="entry name" value="EP450I"/>
</dbReference>
<evidence type="ECO:0000256" key="3">
    <source>
        <dbReference type="ARBA" id="ARBA00004406"/>
    </source>
</evidence>
<dbReference type="InterPro" id="IPR036396">
    <property type="entry name" value="Cyt_P450_sf"/>
</dbReference>
<dbReference type="PANTHER" id="PTHR24292:SF54">
    <property type="entry name" value="CYP9F3-RELATED"/>
    <property type="match status" value="1"/>
</dbReference>
<evidence type="ECO:0000256" key="2">
    <source>
        <dbReference type="ARBA" id="ARBA00004174"/>
    </source>
</evidence>